<feature type="domain" description="Phosphatidic acid phosphatase type 2/haloperoxidase" evidence="8">
    <location>
        <begin position="142"/>
        <end position="293"/>
    </location>
</feature>
<name>A0A8D8CNP2_CULPI</name>
<keyword evidence="4 7" id="KW-1133">Transmembrane helix</keyword>
<evidence type="ECO:0000256" key="6">
    <source>
        <dbReference type="SAM" id="MobiDB-lite"/>
    </source>
</evidence>
<dbReference type="InterPro" id="IPR000326">
    <property type="entry name" value="PAP2/HPO"/>
</dbReference>
<dbReference type="GO" id="GO:0007165">
    <property type="term" value="P:signal transduction"/>
    <property type="evidence" value="ECO:0007669"/>
    <property type="project" value="TreeGrafter"/>
</dbReference>
<dbReference type="EMBL" id="HBUE01125617">
    <property type="protein sequence ID" value="CAG6494605.1"/>
    <property type="molecule type" value="Transcribed_RNA"/>
</dbReference>
<sequence>MQISAQSNFIVRQVWVSIAERRRAMMTSDGTTATRNDSRRILVRVGIDVAILCAVGLFMQIFLAVAEPARRGFFCDDESLRYPFRESTVASWQLWWVIATGIPLVVIFVTERVRAEVKTVAEPLQFFRWQVPFWVVEAYKSVGMFGFGATCNHVLTNVGKFSVGRLRPHFIAVCAPVLPDGTSCLNKTLNYGRYIEDFTCSSRTATAHMLSELPLSFPSGHSSVAMYALVYSAIYLQVRLNWRGSRLLKHFLQFLLIALGWYTCLSRVADYKHFWSDVLAGGLLGSVTAVVVANDWSNLFKGRPSWKQRVNAGTQTSDENKRNSGGGDRGRENPGYVP</sequence>
<evidence type="ECO:0000256" key="2">
    <source>
        <dbReference type="ARBA" id="ARBA00008816"/>
    </source>
</evidence>
<evidence type="ECO:0000313" key="9">
    <source>
        <dbReference type="EMBL" id="CAG6494605.1"/>
    </source>
</evidence>
<dbReference type="GO" id="GO:0008195">
    <property type="term" value="F:phosphatidate phosphatase activity"/>
    <property type="evidence" value="ECO:0007669"/>
    <property type="project" value="TreeGrafter"/>
</dbReference>
<feature type="transmembrane region" description="Helical" evidence="7">
    <location>
        <begin position="41"/>
        <end position="63"/>
    </location>
</feature>
<dbReference type="AlphaFoldDB" id="A0A8D8CNP2"/>
<evidence type="ECO:0000256" key="7">
    <source>
        <dbReference type="SAM" id="Phobius"/>
    </source>
</evidence>
<evidence type="ECO:0000259" key="8">
    <source>
        <dbReference type="SMART" id="SM00014"/>
    </source>
</evidence>
<dbReference type="SMART" id="SM00014">
    <property type="entry name" value="acidPPc"/>
    <property type="match status" value="1"/>
</dbReference>
<feature type="region of interest" description="Disordered" evidence="6">
    <location>
        <begin position="308"/>
        <end position="338"/>
    </location>
</feature>
<dbReference type="Pfam" id="PF01569">
    <property type="entry name" value="PAP2"/>
    <property type="match status" value="1"/>
</dbReference>
<dbReference type="PANTHER" id="PTHR10165:SF197">
    <property type="entry name" value="FI04477P-RELATED"/>
    <property type="match status" value="1"/>
</dbReference>
<feature type="transmembrane region" description="Helical" evidence="7">
    <location>
        <begin position="92"/>
        <end position="110"/>
    </location>
</feature>
<feature type="compositionally biased region" description="Basic and acidic residues" evidence="6">
    <location>
        <begin position="318"/>
        <end position="332"/>
    </location>
</feature>
<dbReference type="PANTHER" id="PTHR10165">
    <property type="entry name" value="LIPID PHOSPHATE PHOSPHATASE"/>
    <property type="match status" value="1"/>
</dbReference>
<reference evidence="9" key="1">
    <citation type="submission" date="2021-05" db="EMBL/GenBank/DDBJ databases">
        <authorList>
            <person name="Alioto T."/>
            <person name="Alioto T."/>
            <person name="Gomez Garrido J."/>
        </authorList>
    </citation>
    <scope>NUCLEOTIDE SEQUENCE</scope>
</reference>
<keyword evidence="3 7" id="KW-0812">Transmembrane</keyword>
<dbReference type="GO" id="GO:0005886">
    <property type="term" value="C:plasma membrane"/>
    <property type="evidence" value="ECO:0007669"/>
    <property type="project" value="TreeGrafter"/>
</dbReference>
<dbReference type="Gene3D" id="1.20.144.10">
    <property type="entry name" value="Phosphatidic acid phosphatase type 2/haloperoxidase"/>
    <property type="match status" value="1"/>
</dbReference>
<evidence type="ECO:0000256" key="1">
    <source>
        <dbReference type="ARBA" id="ARBA00004141"/>
    </source>
</evidence>
<comment type="similarity">
    <text evidence="2">Belongs to the PA-phosphatase related phosphoesterase family.</text>
</comment>
<evidence type="ECO:0000256" key="3">
    <source>
        <dbReference type="ARBA" id="ARBA00022692"/>
    </source>
</evidence>
<dbReference type="CDD" id="cd03384">
    <property type="entry name" value="PAP2_wunen"/>
    <property type="match status" value="1"/>
</dbReference>
<accession>A0A8D8CNP2</accession>
<dbReference type="GO" id="GO:0046839">
    <property type="term" value="P:phospholipid dephosphorylation"/>
    <property type="evidence" value="ECO:0007669"/>
    <property type="project" value="TreeGrafter"/>
</dbReference>
<feature type="transmembrane region" description="Helical" evidence="7">
    <location>
        <begin position="274"/>
        <end position="293"/>
    </location>
</feature>
<dbReference type="InterPro" id="IPR036938">
    <property type="entry name" value="PAP2/HPO_sf"/>
</dbReference>
<comment type="subcellular location">
    <subcellularLocation>
        <location evidence="1">Membrane</location>
        <topology evidence="1">Multi-pass membrane protein</topology>
    </subcellularLocation>
</comment>
<dbReference type="InterPro" id="IPR043216">
    <property type="entry name" value="PAP-like"/>
</dbReference>
<dbReference type="GO" id="GO:0006644">
    <property type="term" value="P:phospholipid metabolic process"/>
    <property type="evidence" value="ECO:0007669"/>
    <property type="project" value="InterPro"/>
</dbReference>
<keyword evidence="5 7" id="KW-0472">Membrane</keyword>
<feature type="transmembrane region" description="Helical" evidence="7">
    <location>
        <begin position="250"/>
        <end position="268"/>
    </location>
</feature>
<protein>
    <submittedName>
        <fullName evidence="9">Phosphatidate phosphatase</fullName>
    </submittedName>
</protein>
<evidence type="ECO:0000256" key="4">
    <source>
        <dbReference type="ARBA" id="ARBA00022989"/>
    </source>
</evidence>
<organism evidence="9">
    <name type="scientific">Culex pipiens</name>
    <name type="common">House mosquito</name>
    <dbReference type="NCBI Taxonomy" id="7175"/>
    <lineage>
        <taxon>Eukaryota</taxon>
        <taxon>Metazoa</taxon>
        <taxon>Ecdysozoa</taxon>
        <taxon>Arthropoda</taxon>
        <taxon>Hexapoda</taxon>
        <taxon>Insecta</taxon>
        <taxon>Pterygota</taxon>
        <taxon>Neoptera</taxon>
        <taxon>Endopterygota</taxon>
        <taxon>Diptera</taxon>
        <taxon>Nematocera</taxon>
        <taxon>Culicoidea</taxon>
        <taxon>Culicidae</taxon>
        <taxon>Culicinae</taxon>
        <taxon>Culicini</taxon>
        <taxon>Culex</taxon>
        <taxon>Culex</taxon>
    </lineage>
</organism>
<dbReference type="SUPFAM" id="SSF48317">
    <property type="entry name" value="Acid phosphatase/Vanadium-dependent haloperoxidase"/>
    <property type="match status" value="1"/>
</dbReference>
<evidence type="ECO:0000256" key="5">
    <source>
        <dbReference type="ARBA" id="ARBA00023136"/>
    </source>
</evidence>
<proteinExistence type="inferred from homology"/>